<proteinExistence type="predicted"/>
<dbReference type="InterPro" id="IPR006141">
    <property type="entry name" value="Intein_N"/>
</dbReference>
<dbReference type="SUPFAM" id="SSF51294">
    <property type="entry name" value="Hedgehog/intein (Hint) domain"/>
    <property type="match status" value="1"/>
</dbReference>
<evidence type="ECO:0000259" key="2">
    <source>
        <dbReference type="SMART" id="SM00306"/>
    </source>
</evidence>
<dbReference type="Proteomes" id="UP001596203">
    <property type="component" value="Unassembled WGS sequence"/>
</dbReference>
<dbReference type="InterPro" id="IPR036844">
    <property type="entry name" value="Hint_dom_sf"/>
</dbReference>
<feature type="domain" description="Hint" evidence="2">
    <location>
        <begin position="201"/>
        <end position="297"/>
    </location>
</feature>
<dbReference type="Pfam" id="PF15529">
    <property type="entry name" value="Ntox24"/>
    <property type="match status" value="1"/>
</dbReference>
<protein>
    <submittedName>
        <fullName evidence="3">Polymorphic toxin-type HINT domain-containing protein</fullName>
    </submittedName>
</protein>
<reference evidence="4" key="1">
    <citation type="journal article" date="2019" name="Int. J. Syst. Evol. Microbiol.">
        <title>The Global Catalogue of Microorganisms (GCM) 10K type strain sequencing project: providing services to taxonomists for standard genome sequencing and annotation.</title>
        <authorList>
            <consortium name="The Broad Institute Genomics Platform"/>
            <consortium name="The Broad Institute Genome Sequencing Center for Infectious Disease"/>
            <person name="Wu L."/>
            <person name="Ma J."/>
        </authorList>
    </citation>
    <scope>NUCLEOTIDE SEQUENCE [LARGE SCALE GENOMIC DNA]</scope>
    <source>
        <strain evidence="4">ZS-35-S2</strain>
    </source>
</reference>
<feature type="non-terminal residue" evidence="3">
    <location>
        <position position="1"/>
    </location>
</feature>
<dbReference type="NCBIfam" id="TIGR01443">
    <property type="entry name" value="intein_Cterm"/>
    <property type="match status" value="1"/>
</dbReference>
<dbReference type="InterPro" id="IPR003587">
    <property type="entry name" value="Hint_dom_N"/>
</dbReference>
<evidence type="ECO:0000313" key="3">
    <source>
        <dbReference type="EMBL" id="MFC6022945.1"/>
    </source>
</evidence>
<accession>A0ABW1KMW5</accession>
<gene>
    <name evidence="3" type="ORF">ACFP2T_43195</name>
</gene>
<dbReference type="EMBL" id="JBHSPR010000081">
    <property type="protein sequence ID" value="MFC6022945.1"/>
    <property type="molecule type" value="Genomic_DNA"/>
</dbReference>
<dbReference type="Gene3D" id="2.180.10.10">
    <property type="entry name" value="RHS repeat-associated core"/>
    <property type="match status" value="1"/>
</dbReference>
<feature type="compositionally biased region" description="Polar residues" evidence="1">
    <location>
        <begin position="1"/>
        <end position="10"/>
    </location>
</feature>
<dbReference type="PROSITE" id="PS50817">
    <property type="entry name" value="INTEIN_N_TER"/>
    <property type="match status" value="1"/>
</dbReference>
<dbReference type="InterPro" id="IPR029114">
    <property type="entry name" value="Ntox24"/>
</dbReference>
<dbReference type="RefSeq" id="WP_377432841.1">
    <property type="nucleotide sequence ID" value="NZ_JBHSPR010000081.1"/>
</dbReference>
<sequence>SDRPSGTSPTRFRCRNATAPLTDPQQWHGYAYGHNNPINFADPSGLKDCDYTDCNHDGSDKNPGKGNGPGGEGGGAVGGGRLPNDTPTYNPPTPRPPTIRGYPLPKGGPDLVDLARLVGKDRRLKNGVDPGEIAMIILDKCNPLFGTEIECSDEFERALRADWRDLVYFENLEEAIEAESGRIGSGGLPGGRGARPGACGLRSFAGETPVQMADGSHKRISELRVGDEVLATDPETGEQGPRAITYLWIHEDQLVDLKLADGTTLTTTEDHPFWNHTDQQWQDAQQLDRGDLLLSPSGARVAVEGLLSQTTTRGMAYNLTVAGIHTYYVVAGTGPVLVHNSNGGCGVPGPGKRKRAEDLQPDPNAIGDHTVFLRDENDRVIQYQTWIANDRAPGGWVKGPRFRGTGRIHSGVEPPIYYPTGGGRGITAAGKNRPIGYPY</sequence>
<keyword evidence="4" id="KW-1185">Reference proteome</keyword>
<dbReference type="Gene3D" id="2.170.16.10">
    <property type="entry name" value="Hedgehog/Intein (Hint) domain"/>
    <property type="match status" value="1"/>
</dbReference>
<dbReference type="InterPro" id="IPR030934">
    <property type="entry name" value="Intein_C"/>
</dbReference>
<feature type="compositionally biased region" description="Gly residues" evidence="1">
    <location>
        <begin position="65"/>
        <end position="81"/>
    </location>
</feature>
<evidence type="ECO:0000313" key="4">
    <source>
        <dbReference type="Proteomes" id="UP001596203"/>
    </source>
</evidence>
<comment type="caution">
    <text evidence="3">The sequence shown here is derived from an EMBL/GenBank/DDBJ whole genome shotgun (WGS) entry which is preliminary data.</text>
</comment>
<dbReference type="CDD" id="cd00081">
    <property type="entry name" value="Hint"/>
    <property type="match status" value="1"/>
</dbReference>
<evidence type="ECO:0000256" key="1">
    <source>
        <dbReference type="SAM" id="MobiDB-lite"/>
    </source>
</evidence>
<feature type="compositionally biased region" description="Basic and acidic residues" evidence="1">
    <location>
        <begin position="45"/>
        <end position="63"/>
    </location>
</feature>
<organism evidence="3 4">
    <name type="scientific">Plantactinospora solaniradicis</name>
    <dbReference type="NCBI Taxonomy" id="1723736"/>
    <lineage>
        <taxon>Bacteria</taxon>
        <taxon>Bacillati</taxon>
        <taxon>Actinomycetota</taxon>
        <taxon>Actinomycetes</taxon>
        <taxon>Micromonosporales</taxon>
        <taxon>Micromonosporaceae</taxon>
        <taxon>Plantactinospora</taxon>
    </lineage>
</organism>
<dbReference type="Pfam" id="PF07591">
    <property type="entry name" value="PT-HINT"/>
    <property type="match status" value="1"/>
</dbReference>
<feature type="region of interest" description="Disordered" evidence="1">
    <location>
        <begin position="1"/>
        <end position="106"/>
    </location>
</feature>
<name>A0ABW1KMW5_9ACTN</name>
<dbReference type="SMART" id="SM00306">
    <property type="entry name" value="HintN"/>
    <property type="match status" value="1"/>
</dbReference>